<dbReference type="InterPro" id="IPR047794">
    <property type="entry name" value="C45_proenzyme-like"/>
</dbReference>
<gene>
    <name evidence="2" type="ORF">DU505_17385</name>
</gene>
<evidence type="ECO:0000259" key="1">
    <source>
        <dbReference type="Pfam" id="PF03417"/>
    </source>
</evidence>
<dbReference type="PANTHER" id="PTHR34180:SF1">
    <property type="entry name" value="BETA-ALANYL-DOPAMINE_CARCININE HYDROLASE"/>
    <property type="match status" value="1"/>
</dbReference>
<dbReference type="GO" id="GO:0016740">
    <property type="term" value="F:transferase activity"/>
    <property type="evidence" value="ECO:0007669"/>
    <property type="project" value="UniProtKB-KW"/>
</dbReference>
<dbReference type="NCBIfam" id="NF040521">
    <property type="entry name" value="C45_proenzyme"/>
    <property type="match status" value="1"/>
</dbReference>
<protein>
    <submittedName>
        <fullName evidence="2">6-aminopenicillanic acid acyl-transferase</fullName>
    </submittedName>
</protein>
<dbReference type="Pfam" id="PF03417">
    <property type="entry name" value="AAT"/>
    <property type="match status" value="1"/>
</dbReference>
<dbReference type="EMBL" id="QPII01000016">
    <property type="protein sequence ID" value="RCV87372.1"/>
    <property type="molecule type" value="Genomic_DNA"/>
</dbReference>
<dbReference type="InterPro" id="IPR005079">
    <property type="entry name" value="Peptidase_C45_hydrolase"/>
</dbReference>
<comment type="caution">
    <text evidence="2">The sequence shown here is derived from an EMBL/GenBank/DDBJ whole genome shotgun (WGS) entry which is preliminary data.</text>
</comment>
<evidence type="ECO:0000313" key="2">
    <source>
        <dbReference type="EMBL" id="RCV87372.1"/>
    </source>
</evidence>
<dbReference type="AlphaFoldDB" id="A0A368TTE7"/>
<accession>A0A368TTE7</accession>
<dbReference type="PANTHER" id="PTHR34180">
    <property type="entry name" value="PEPTIDASE C45"/>
    <property type="match status" value="1"/>
</dbReference>
<keyword evidence="3" id="KW-1185">Reference proteome</keyword>
<keyword evidence="2" id="KW-0808">Transferase</keyword>
<sequence length="344" mass="37937">MAEDAAGLPLVSSSGGPFETGLTLGRHGHRAVHDNLVKSDIWQDVTSERHHRRVAQMLDHSLRHHPAVVEEIHGLARGLELPFQAVFAWNCRGDLLANSPDGCTTVMLPGPEPCIAHNEDGLPFFDGDSFLANVKPDEAPAFLAFCYPGSIPGHTFALTAAGIVQTVNNLRLKRVPPGVPRMVLGRAMLSLTSLDAIRELLQQAPASGGFHFTLAQRGDPRLHSIEVGAGQVSHRHVDRAMIHANHALHHDWRHTRQIVTGSSHDRQSRGSELITAGERDPLTILMDTGGEGLPIYRREPDDPDRENTLATGIFRLLNDRIQWEVHTPGRRRPLHGTDRLLFEQ</sequence>
<dbReference type="Proteomes" id="UP000252405">
    <property type="component" value="Unassembled WGS sequence"/>
</dbReference>
<proteinExistence type="predicted"/>
<dbReference type="Gene3D" id="3.60.60.10">
    <property type="entry name" value="Penicillin V Acylase, Chain A"/>
    <property type="match status" value="1"/>
</dbReference>
<organism evidence="2 3">
    <name type="scientific">Billgrantia montanilacus</name>
    <dbReference type="NCBI Taxonomy" id="2282305"/>
    <lineage>
        <taxon>Bacteria</taxon>
        <taxon>Pseudomonadati</taxon>
        <taxon>Pseudomonadota</taxon>
        <taxon>Gammaproteobacteria</taxon>
        <taxon>Oceanospirillales</taxon>
        <taxon>Halomonadaceae</taxon>
        <taxon>Billgrantia</taxon>
    </lineage>
</organism>
<feature type="domain" description="Peptidase C45 hydrolase" evidence="1">
    <location>
        <begin position="114"/>
        <end position="328"/>
    </location>
</feature>
<name>A0A368TTE7_9GAMM</name>
<evidence type="ECO:0000313" key="3">
    <source>
        <dbReference type="Proteomes" id="UP000252405"/>
    </source>
</evidence>
<reference evidence="2 3" key="1">
    <citation type="submission" date="2018-07" db="EMBL/GenBank/DDBJ databases">
        <title>Halomonas montanilacus sp. nov., isolated from Lake Pengyan on Tibetan Plateau.</title>
        <authorList>
            <person name="Lu H."/>
            <person name="Xing P."/>
            <person name="Wu Q."/>
        </authorList>
    </citation>
    <scope>NUCLEOTIDE SEQUENCE [LARGE SCALE GENOMIC DNA]</scope>
    <source>
        <strain evidence="2 3">PYC7W</strain>
    </source>
</reference>
<dbReference type="InterPro" id="IPR047801">
    <property type="entry name" value="Peptidase_C45"/>
</dbReference>
<dbReference type="OrthoDB" id="6793339at2"/>